<dbReference type="Pfam" id="PF19420">
    <property type="entry name" value="DDAH_eukar"/>
    <property type="match status" value="1"/>
</dbReference>
<dbReference type="NCBIfam" id="NF045659">
    <property type="entry name" value="DiMArgaseDdahMtb"/>
    <property type="match status" value="1"/>
</dbReference>
<dbReference type="KEGG" id="malv:MALV_24410"/>
<sequence>MPDAAPAPGTAVSPARTAVSPARTAVSPARTAVSPARTATNRHYAMTAPEFFTVEYAINPWMDTTAPVDTALALSQWDALRRVYADLGHTVDLVTPRTGLPDMVYAANGGFLLGDTAVVARFAYPQRASEADAYAEWMTAAGYRTVFTDHINEGQGDLLLVGSNLLAGYGFRTDRRAHGEIAAATGLDVTSLELVDPRFYHLDTALAVLDDSTIAYYAPAFSDDARRRIGELFGDAIEVGSADAYVLGLNVVSDGRHVVMPAAATGFADQLRRAGFEPIGVDLSELLKGGGSVKCCTLERYP</sequence>
<evidence type="ECO:0000313" key="3">
    <source>
        <dbReference type="Proteomes" id="UP000466906"/>
    </source>
</evidence>
<dbReference type="EMBL" id="AP022565">
    <property type="protein sequence ID" value="BBX27316.1"/>
    <property type="molecule type" value="Genomic_DNA"/>
</dbReference>
<evidence type="ECO:0000313" key="2">
    <source>
        <dbReference type="EMBL" id="BBX27316.1"/>
    </source>
</evidence>
<dbReference type="AlphaFoldDB" id="A0A6N4UQJ0"/>
<gene>
    <name evidence="2" type="ORF">MALV_24410</name>
</gene>
<accession>A0A6N4UQJ0</accession>
<feature type="region of interest" description="Disordered" evidence="1">
    <location>
        <begin position="1"/>
        <end position="34"/>
    </location>
</feature>
<dbReference type="Gene3D" id="3.75.10.10">
    <property type="entry name" value="L-arginine/glycine Amidinotransferase, Chain A"/>
    <property type="match status" value="1"/>
</dbReference>
<dbReference type="Proteomes" id="UP000466906">
    <property type="component" value="Chromosome"/>
</dbReference>
<keyword evidence="2" id="KW-0808">Transferase</keyword>
<keyword evidence="3" id="KW-1185">Reference proteome</keyword>
<dbReference type="SUPFAM" id="SSF55909">
    <property type="entry name" value="Pentein"/>
    <property type="match status" value="1"/>
</dbReference>
<proteinExistence type="predicted"/>
<evidence type="ECO:0000256" key="1">
    <source>
        <dbReference type="SAM" id="MobiDB-lite"/>
    </source>
</evidence>
<dbReference type="GO" id="GO:0016990">
    <property type="term" value="F:arginine deiminase activity"/>
    <property type="evidence" value="ECO:0007669"/>
    <property type="project" value="TreeGrafter"/>
</dbReference>
<organism evidence="2 3">
    <name type="scientific">Mycolicibacterium alvei</name>
    <dbReference type="NCBI Taxonomy" id="67081"/>
    <lineage>
        <taxon>Bacteria</taxon>
        <taxon>Bacillati</taxon>
        <taxon>Actinomycetota</taxon>
        <taxon>Actinomycetes</taxon>
        <taxon>Mycobacteriales</taxon>
        <taxon>Mycobacteriaceae</taxon>
        <taxon>Mycolicibacterium</taxon>
    </lineage>
</organism>
<name>A0A6N4UQJ0_9MYCO</name>
<dbReference type="GO" id="GO:0019546">
    <property type="term" value="P:L-arginine deiminase pathway"/>
    <property type="evidence" value="ECO:0007669"/>
    <property type="project" value="TreeGrafter"/>
</dbReference>
<dbReference type="PANTHER" id="PTHR47271:SF2">
    <property type="entry name" value="ARGININE DEIMINASE"/>
    <property type="match status" value="1"/>
</dbReference>
<dbReference type="GO" id="GO:0016740">
    <property type="term" value="F:transferase activity"/>
    <property type="evidence" value="ECO:0007669"/>
    <property type="project" value="UniProtKB-KW"/>
</dbReference>
<protein>
    <submittedName>
        <fullName evidence="2">Amidinotransferase</fullName>
    </submittedName>
</protein>
<dbReference type="PANTHER" id="PTHR47271">
    <property type="entry name" value="ARGININE DEIMINASE"/>
    <property type="match status" value="1"/>
</dbReference>
<reference evidence="2 3" key="1">
    <citation type="journal article" date="2019" name="Emerg. Microbes Infect.">
        <title>Comprehensive subspecies identification of 175 nontuberculous mycobacteria species based on 7547 genomic profiles.</title>
        <authorList>
            <person name="Matsumoto Y."/>
            <person name="Kinjo T."/>
            <person name="Motooka D."/>
            <person name="Nabeya D."/>
            <person name="Jung N."/>
            <person name="Uechi K."/>
            <person name="Horii T."/>
            <person name="Iida T."/>
            <person name="Fujita J."/>
            <person name="Nakamura S."/>
        </authorList>
    </citation>
    <scope>NUCLEOTIDE SEQUENCE [LARGE SCALE GENOMIC DNA]</scope>
    <source>
        <strain evidence="2 3">JCM 12272</strain>
    </source>
</reference>